<accession>A0A968GFX1</accession>
<proteinExistence type="predicted"/>
<feature type="transmembrane region" description="Helical" evidence="5">
    <location>
        <begin position="36"/>
        <end position="64"/>
    </location>
</feature>
<evidence type="ECO:0000259" key="6">
    <source>
        <dbReference type="Pfam" id="PF01957"/>
    </source>
</evidence>
<dbReference type="Pfam" id="PF01957">
    <property type="entry name" value="NfeD"/>
    <property type="match status" value="1"/>
</dbReference>
<sequence length="147" mass="16609">MYTKFWLIAFIIFLIAEFVSIQLVAIWFALAAVATFFLSFFIASFSVQVLIFVVLSGLFLIAIYPLFKNFYKPKADTNGELMINKDAIVIESIDRKTNKGQVKIDGKEWSIKLTGDAPETIPVGEFVTVRAIEGVKLVVEYKKQEIS</sequence>
<evidence type="ECO:0000313" key="7">
    <source>
        <dbReference type="EMBL" id="NIZ47518.1"/>
    </source>
</evidence>
<name>A0A968GFX1_9SPIO</name>
<evidence type="ECO:0000256" key="5">
    <source>
        <dbReference type="SAM" id="Phobius"/>
    </source>
</evidence>
<evidence type="ECO:0000256" key="3">
    <source>
        <dbReference type="ARBA" id="ARBA00022989"/>
    </source>
</evidence>
<dbReference type="PANTHER" id="PTHR33507">
    <property type="entry name" value="INNER MEMBRANE PROTEIN YBBJ"/>
    <property type="match status" value="1"/>
</dbReference>
<keyword evidence="4 5" id="KW-0472">Membrane</keyword>
<reference evidence="7" key="1">
    <citation type="submission" date="2020-03" db="EMBL/GenBank/DDBJ databases">
        <title>Spirochaetal bacteria isolated from arthropods constitute a novel genus Entomospira genus novum within the order Spirochaetales.</title>
        <authorList>
            <person name="Grana-Miraglia L."/>
            <person name="Sikutova S."/>
            <person name="Fingerle V."/>
            <person name="Sing A."/>
            <person name="Castillo-Ramirez S."/>
            <person name="Margos G."/>
            <person name="Rudolf I."/>
        </authorList>
    </citation>
    <scope>NUCLEOTIDE SEQUENCE</scope>
    <source>
        <strain evidence="7">BR208</strain>
    </source>
</reference>
<evidence type="ECO:0000256" key="1">
    <source>
        <dbReference type="ARBA" id="ARBA00004141"/>
    </source>
</evidence>
<comment type="subcellular location">
    <subcellularLocation>
        <location evidence="1">Membrane</location>
        <topology evidence="1">Multi-pass membrane protein</topology>
    </subcellularLocation>
</comment>
<dbReference type="Gene3D" id="2.40.50.140">
    <property type="entry name" value="Nucleic acid-binding proteins"/>
    <property type="match status" value="1"/>
</dbReference>
<dbReference type="RefSeq" id="WP_167703943.1">
    <property type="nucleotide sequence ID" value="NZ_CP118168.1"/>
</dbReference>
<comment type="caution">
    <text evidence="7">The sequence shown here is derived from an EMBL/GenBank/DDBJ whole genome shotgun (WGS) entry which is preliminary data.</text>
</comment>
<dbReference type="InterPro" id="IPR012340">
    <property type="entry name" value="NA-bd_OB-fold"/>
</dbReference>
<gene>
    <name evidence="7" type="ORF">HCT46_06290</name>
</gene>
<dbReference type="PANTHER" id="PTHR33507:SF3">
    <property type="entry name" value="INNER MEMBRANE PROTEIN YBBJ"/>
    <property type="match status" value="1"/>
</dbReference>
<feature type="transmembrane region" description="Helical" evidence="5">
    <location>
        <begin position="7"/>
        <end position="30"/>
    </location>
</feature>
<dbReference type="SUPFAM" id="SSF141322">
    <property type="entry name" value="NfeD domain-like"/>
    <property type="match status" value="1"/>
</dbReference>
<evidence type="ECO:0000313" key="8">
    <source>
        <dbReference type="Proteomes" id="UP000752013"/>
    </source>
</evidence>
<protein>
    <submittedName>
        <fullName evidence="7">NfeD family protein</fullName>
    </submittedName>
</protein>
<dbReference type="EMBL" id="JAATLK010000001">
    <property type="protein sequence ID" value="NIZ47518.1"/>
    <property type="molecule type" value="Genomic_DNA"/>
</dbReference>
<keyword evidence="8" id="KW-1185">Reference proteome</keyword>
<dbReference type="InterPro" id="IPR052165">
    <property type="entry name" value="Membrane_assoc_protease"/>
</dbReference>
<evidence type="ECO:0000256" key="2">
    <source>
        <dbReference type="ARBA" id="ARBA00022692"/>
    </source>
</evidence>
<evidence type="ECO:0000256" key="4">
    <source>
        <dbReference type="ARBA" id="ARBA00023136"/>
    </source>
</evidence>
<feature type="domain" description="NfeD-like C-terminal" evidence="6">
    <location>
        <begin position="80"/>
        <end position="140"/>
    </location>
</feature>
<dbReference type="GO" id="GO:0005886">
    <property type="term" value="C:plasma membrane"/>
    <property type="evidence" value="ECO:0007669"/>
    <property type="project" value="TreeGrafter"/>
</dbReference>
<keyword evidence="2 5" id="KW-0812">Transmembrane</keyword>
<dbReference type="InterPro" id="IPR002810">
    <property type="entry name" value="NfeD-like_C"/>
</dbReference>
<organism evidence="7 8">
    <name type="scientific">Entomospira nematocerorum</name>
    <dbReference type="NCBI Taxonomy" id="2719987"/>
    <lineage>
        <taxon>Bacteria</taxon>
        <taxon>Pseudomonadati</taxon>
        <taxon>Spirochaetota</taxon>
        <taxon>Spirochaetia</taxon>
        <taxon>Spirochaetales</taxon>
        <taxon>Spirochaetaceae</taxon>
        <taxon>Entomospira</taxon>
    </lineage>
</organism>
<dbReference type="Proteomes" id="UP000752013">
    <property type="component" value="Unassembled WGS sequence"/>
</dbReference>
<dbReference type="AlphaFoldDB" id="A0A968GFX1"/>
<keyword evidence="3 5" id="KW-1133">Transmembrane helix</keyword>